<protein>
    <submittedName>
        <fullName evidence="1">Uncharacterized protein</fullName>
    </submittedName>
</protein>
<accession>A0A418NQT5</accession>
<name>A0A418NQT5_9SPHN</name>
<dbReference type="AlphaFoldDB" id="A0A418NQT5"/>
<dbReference type="EMBL" id="QXFL01000005">
    <property type="protein sequence ID" value="RIV85164.1"/>
    <property type="molecule type" value="Genomic_DNA"/>
</dbReference>
<dbReference type="RefSeq" id="WP_119587403.1">
    <property type="nucleotide sequence ID" value="NZ_CAWODQ010000025.1"/>
</dbReference>
<proteinExistence type="predicted"/>
<dbReference type="OrthoDB" id="1441538at2"/>
<gene>
    <name evidence="1" type="ORF">D2V07_12860</name>
</gene>
<keyword evidence="2" id="KW-1185">Reference proteome</keyword>
<organism evidence="1 2">
    <name type="scientific">Aurantiacibacter zhengii</name>
    <dbReference type="NCBI Taxonomy" id="2307003"/>
    <lineage>
        <taxon>Bacteria</taxon>
        <taxon>Pseudomonadati</taxon>
        <taxon>Pseudomonadota</taxon>
        <taxon>Alphaproteobacteria</taxon>
        <taxon>Sphingomonadales</taxon>
        <taxon>Erythrobacteraceae</taxon>
        <taxon>Aurantiacibacter</taxon>
    </lineage>
</organism>
<comment type="caution">
    <text evidence="1">The sequence shown here is derived from an EMBL/GenBank/DDBJ whole genome shotgun (WGS) entry which is preliminary data.</text>
</comment>
<sequence length="176" mass="18746">MSGTLASQCNWQEEGGGEAAAARCLDFLTEVGIPVRLRAAEELDQLIDGLAIRDGALVVDPDVTIWPGDLLHEAGHIAVMPADIRPNLGEIEANRDEELMAIAWSYAAAKVCDIGLRQLFHPAGYRGRSEFAASTYAIGGFAGSDGLAAHGMTVIDLPTALAQGVGTYPNMLRWLR</sequence>
<evidence type="ECO:0000313" key="2">
    <source>
        <dbReference type="Proteomes" id="UP000286576"/>
    </source>
</evidence>
<reference evidence="1 2" key="1">
    <citation type="submission" date="2018-08" db="EMBL/GenBank/DDBJ databases">
        <title>Erythrobacter zhengii sp.nov., a bacterium isolated from deep-sea sediment.</title>
        <authorList>
            <person name="Fang C."/>
            <person name="Wu Y.-H."/>
            <person name="Sun C."/>
            <person name="Wang H."/>
            <person name="Cheng H."/>
            <person name="Meng F.-X."/>
            <person name="Wang C.-S."/>
            <person name="Xu X.-W."/>
        </authorList>
    </citation>
    <scope>NUCLEOTIDE SEQUENCE [LARGE SCALE GENOMIC DNA]</scope>
    <source>
        <strain evidence="1 2">V18</strain>
    </source>
</reference>
<evidence type="ECO:0000313" key="1">
    <source>
        <dbReference type="EMBL" id="RIV85164.1"/>
    </source>
</evidence>
<dbReference type="Proteomes" id="UP000286576">
    <property type="component" value="Unassembled WGS sequence"/>
</dbReference>